<dbReference type="AlphaFoldDB" id="A0A6S6VNI6"/>
<feature type="compositionally biased region" description="Pro residues" evidence="1">
    <location>
        <begin position="146"/>
        <end position="169"/>
    </location>
</feature>
<sequence length="322" mass="35187">MSEGAMATSSKTPSAQKGKVNSSPSSKGTAKVQQVPRSSPSQTTTQTPQRRRTLASQTTPKKAAQQRRKTSAVDSAPVPMNKRKLSDIGPSPQQTLPTMRKSGTSMSIPMIPPHKKQKSRNDTSSEILIPSLPSIPLSLQLIPTKLPVPLPPPSPSPSPSPPTRRPPSQVPIHTTPTNPVPINLVLPNNPPNNPFIQLLHHVLQHNPALLPITEPPNVPTLTSPHIDRIAHAMWDLAFRNGHVFHMACQYSAMFSPFKLRILAKINFLPSWWFLREIVIKGGVEGKLERSAKRDVGTMTVERGEGFEAEGLQGYDGGECMEE</sequence>
<evidence type="ECO:0000256" key="1">
    <source>
        <dbReference type="SAM" id="MobiDB-lite"/>
    </source>
</evidence>
<evidence type="ECO:0000313" key="2">
    <source>
        <dbReference type="EMBL" id="CAE6995221.1"/>
    </source>
</evidence>
<feature type="compositionally biased region" description="Polar residues" evidence="1">
    <location>
        <begin position="7"/>
        <end position="28"/>
    </location>
</feature>
<organism evidence="2 3">
    <name type="scientific">Pyrenophora teres f. teres</name>
    <dbReference type="NCBI Taxonomy" id="97479"/>
    <lineage>
        <taxon>Eukaryota</taxon>
        <taxon>Fungi</taxon>
        <taxon>Dikarya</taxon>
        <taxon>Ascomycota</taxon>
        <taxon>Pezizomycotina</taxon>
        <taxon>Dothideomycetes</taxon>
        <taxon>Pleosporomycetidae</taxon>
        <taxon>Pleosporales</taxon>
        <taxon>Pleosporineae</taxon>
        <taxon>Pleosporaceae</taxon>
        <taxon>Pyrenophora</taxon>
    </lineage>
</organism>
<gene>
    <name evidence="2" type="ORF">PTTW11_00062</name>
</gene>
<proteinExistence type="predicted"/>
<feature type="region of interest" description="Disordered" evidence="1">
    <location>
        <begin position="146"/>
        <end position="176"/>
    </location>
</feature>
<dbReference type="Proteomes" id="UP000472372">
    <property type="component" value="Chromosome 1"/>
</dbReference>
<protein>
    <submittedName>
        <fullName evidence="2">Uncharacterized protein</fullName>
    </submittedName>
</protein>
<feature type="compositionally biased region" description="Polar residues" evidence="1">
    <location>
        <begin position="91"/>
        <end position="107"/>
    </location>
</feature>
<feature type="compositionally biased region" description="Low complexity" evidence="1">
    <location>
        <begin position="32"/>
        <end position="48"/>
    </location>
</feature>
<dbReference type="EMBL" id="HG992977">
    <property type="protein sequence ID" value="CAE6995221.1"/>
    <property type="molecule type" value="Genomic_DNA"/>
</dbReference>
<reference evidence="2" key="1">
    <citation type="submission" date="2021-02" db="EMBL/GenBank/DDBJ databases">
        <authorList>
            <person name="Syme A R."/>
            <person name="Syme A R."/>
            <person name="Moolhuijzen P."/>
        </authorList>
    </citation>
    <scope>NUCLEOTIDE SEQUENCE</scope>
    <source>
        <strain evidence="2">W1-1</strain>
    </source>
</reference>
<name>A0A6S6VNI6_9PLEO</name>
<feature type="region of interest" description="Disordered" evidence="1">
    <location>
        <begin position="1"/>
        <end position="123"/>
    </location>
</feature>
<accession>A0A6S6VNI6</accession>
<evidence type="ECO:0000313" key="3">
    <source>
        <dbReference type="Proteomes" id="UP000472372"/>
    </source>
</evidence>